<evidence type="ECO:0000313" key="8">
    <source>
        <dbReference type="EMBL" id="CAA9442052.1"/>
    </source>
</evidence>
<dbReference type="GO" id="GO:0006144">
    <property type="term" value="P:purine nucleobase metabolic process"/>
    <property type="evidence" value="ECO:0007669"/>
    <property type="project" value="UniProtKB-KW"/>
</dbReference>
<dbReference type="PANTHER" id="PTHR43466:SF1">
    <property type="entry name" value="2-OXO-4-HYDROXY-4-CARBOXY-5-UREIDOIMIDAZOLINE DECARBOXYLASE-RELATED"/>
    <property type="match status" value="1"/>
</dbReference>
<evidence type="ECO:0000256" key="4">
    <source>
        <dbReference type="ARBA" id="ARBA00022631"/>
    </source>
</evidence>
<evidence type="ECO:0000256" key="5">
    <source>
        <dbReference type="ARBA" id="ARBA00022793"/>
    </source>
</evidence>
<evidence type="ECO:0000256" key="2">
    <source>
        <dbReference type="ARBA" id="ARBA00004754"/>
    </source>
</evidence>
<dbReference type="NCBIfam" id="TIGR03164">
    <property type="entry name" value="UHCUDC"/>
    <property type="match status" value="1"/>
</dbReference>
<evidence type="ECO:0000256" key="6">
    <source>
        <dbReference type="ARBA" id="ARBA00023239"/>
    </source>
</evidence>
<dbReference type="PANTHER" id="PTHR43466">
    <property type="entry name" value="2-OXO-4-HYDROXY-4-CARBOXY-5-UREIDOIMIDAZOLINE DECARBOXYLASE-RELATED"/>
    <property type="match status" value="1"/>
</dbReference>
<dbReference type="GO" id="GO:0051997">
    <property type="term" value="F:2-oxo-4-hydroxy-4-carboxy-5-ureidoimidazoline decarboxylase activity"/>
    <property type="evidence" value="ECO:0007669"/>
    <property type="project" value="UniProtKB-EC"/>
</dbReference>
<dbReference type="Gene3D" id="1.10.3330.10">
    <property type="entry name" value="Oxo-4-hydroxy-4-carboxy-5-ureidoimidazoline decarboxylase"/>
    <property type="match status" value="1"/>
</dbReference>
<organism evidence="8">
    <name type="scientific">uncultured Rubrobacteraceae bacterium</name>
    <dbReference type="NCBI Taxonomy" id="349277"/>
    <lineage>
        <taxon>Bacteria</taxon>
        <taxon>Bacillati</taxon>
        <taxon>Actinomycetota</taxon>
        <taxon>Rubrobacteria</taxon>
        <taxon>Rubrobacterales</taxon>
        <taxon>Rubrobacteraceae</taxon>
        <taxon>environmental samples</taxon>
    </lineage>
</organism>
<dbReference type="InterPro" id="IPR017580">
    <property type="entry name" value="OHCU_decarboxylase-1"/>
</dbReference>
<dbReference type="InterPro" id="IPR036778">
    <property type="entry name" value="OHCU_decarboxylase_sf"/>
</dbReference>
<evidence type="ECO:0000256" key="3">
    <source>
        <dbReference type="ARBA" id="ARBA00012257"/>
    </source>
</evidence>
<dbReference type="SUPFAM" id="SSF158694">
    <property type="entry name" value="UraD-Like"/>
    <property type="match status" value="1"/>
</dbReference>
<evidence type="ECO:0000259" key="7">
    <source>
        <dbReference type="Pfam" id="PF09349"/>
    </source>
</evidence>
<keyword evidence="4" id="KW-0659">Purine metabolism</keyword>
<dbReference type="EC" id="4.1.1.97" evidence="3"/>
<protein>
    <recommendedName>
        <fullName evidence="3">2-oxo-4-hydroxy-4-carboxy-5-ureidoimidazoline decarboxylase</fullName>
        <ecNumber evidence="3">4.1.1.97</ecNumber>
    </recommendedName>
</protein>
<feature type="domain" description="Oxo-4-hydroxy-4-carboxy-5-ureidoimidazoline decarboxylase" evidence="7">
    <location>
        <begin position="8"/>
        <end position="163"/>
    </location>
</feature>
<reference evidence="8" key="1">
    <citation type="submission" date="2020-02" db="EMBL/GenBank/DDBJ databases">
        <authorList>
            <person name="Meier V. D."/>
        </authorList>
    </citation>
    <scope>NUCLEOTIDE SEQUENCE</scope>
    <source>
        <strain evidence="8">AVDCRST_MAG28</strain>
    </source>
</reference>
<dbReference type="Pfam" id="PF09349">
    <property type="entry name" value="OHCU_decarbox"/>
    <property type="match status" value="1"/>
</dbReference>
<name>A0A6J4QEX9_9ACTN</name>
<dbReference type="UniPathway" id="UPA00394">
    <property type="reaction ID" value="UER00652"/>
</dbReference>
<comment type="catalytic activity">
    <reaction evidence="1">
        <text>5-hydroxy-2-oxo-4-ureido-2,5-dihydro-1H-imidazole-5-carboxylate + H(+) = (S)-allantoin + CO2</text>
        <dbReference type="Rhea" id="RHEA:26301"/>
        <dbReference type="ChEBI" id="CHEBI:15378"/>
        <dbReference type="ChEBI" id="CHEBI:15678"/>
        <dbReference type="ChEBI" id="CHEBI:16526"/>
        <dbReference type="ChEBI" id="CHEBI:58639"/>
        <dbReference type="EC" id="4.1.1.97"/>
    </reaction>
</comment>
<dbReference type="AlphaFoldDB" id="A0A6J4QEX9"/>
<proteinExistence type="predicted"/>
<dbReference type="InterPro" id="IPR018020">
    <property type="entry name" value="OHCU_decarboxylase"/>
</dbReference>
<keyword evidence="5" id="KW-0210">Decarboxylase</keyword>
<dbReference type="GO" id="GO:0019628">
    <property type="term" value="P:urate catabolic process"/>
    <property type="evidence" value="ECO:0007669"/>
    <property type="project" value="UniProtKB-UniPathway"/>
</dbReference>
<dbReference type="GO" id="GO:0000255">
    <property type="term" value="P:allantoin metabolic process"/>
    <property type="evidence" value="ECO:0007669"/>
    <property type="project" value="InterPro"/>
</dbReference>
<keyword evidence="6 8" id="KW-0456">Lyase</keyword>
<gene>
    <name evidence="8" type="ORF">AVDCRST_MAG28-492</name>
</gene>
<dbReference type="EMBL" id="CADCVE010000013">
    <property type="protein sequence ID" value="CAA9442052.1"/>
    <property type="molecule type" value="Genomic_DNA"/>
</dbReference>
<comment type="pathway">
    <text evidence="2">Purine metabolism; urate degradation; (S)-allantoin from urate: step 3/3.</text>
</comment>
<accession>A0A6J4QEX9</accession>
<sequence length="175" mass="19781">MITLQELNTLNESEFVTLIGPIFEASPWIAKRTWPNRPFHDLDSLHDSLCRSMHKAREEERLALIRAHPDLAGRATRQGSLTPESTVEQASAGLDRLTDEELASFSHMNQEYRARFGFPFVVCVGEHTKESILTSFAARLQNNREQETETALAEVCKIARLRLYDLVATPAGDRS</sequence>
<evidence type="ECO:0000256" key="1">
    <source>
        <dbReference type="ARBA" id="ARBA00001163"/>
    </source>
</evidence>